<dbReference type="HOGENOM" id="CLU_2316961_0_0_0"/>
<feature type="transmembrane region" description="Helical" evidence="1">
    <location>
        <begin position="51"/>
        <end position="68"/>
    </location>
</feature>
<dbReference type="InterPro" id="IPR059173">
    <property type="entry name" value="TraA_dom"/>
</dbReference>
<evidence type="ECO:0000313" key="2">
    <source>
        <dbReference type="EMBL" id="EAU56085.1"/>
    </source>
</evidence>
<comment type="caution">
    <text evidence="2">The sequence shown here is derived from an EMBL/GenBank/DDBJ whole genome shotgun (WGS) entry which is preliminary data.</text>
</comment>
<dbReference type="NCBIfam" id="NF041281">
    <property type="entry name" value="TraA_gammapb"/>
    <property type="match status" value="1"/>
</dbReference>
<keyword evidence="1" id="KW-0472">Membrane</keyword>
<dbReference type="EMBL" id="AATS01000001">
    <property type="protein sequence ID" value="EAU56085.1"/>
    <property type="molecule type" value="Genomic_DNA"/>
</dbReference>
<gene>
    <name evidence="2" type="ORF">SPV1_04673</name>
</gene>
<evidence type="ECO:0000256" key="1">
    <source>
        <dbReference type="SAM" id="Phobius"/>
    </source>
</evidence>
<evidence type="ECO:0000313" key="3">
    <source>
        <dbReference type="Proteomes" id="UP000005297"/>
    </source>
</evidence>
<name>Q0F356_9PROT</name>
<proteinExistence type="predicted"/>
<dbReference type="RefSeq" id="WP_009851230.1">
    <property type="nucleotide sequence ID" value="NZ_DS022295.1"/>
</dbReference>
<protein>
    <submittedName>
        <fullName evidence="2">Uncharacterized protein</fullName>
    </submittedName>
</protein>
<reference evidence="2 3" key="1">
    <citation type="submission" date="2006-09" db="EMBL/GenBank/DDBJ databases">
        <authorList>
            <person name="Emerson D."/>
            <person name="Ferriera S."/>
            <person name="Johnson J."/>
            <person name="Kravitz S."/>
            <person name="Halpern A."/>
            <person name="Remington K."/>
            <person name="Beeson K."/>
            <person name="Tran B."/>
            <person name="Rogers Y.-H."/>
            <person name="Friedman R."/>
            <person name="Venter J.C."/>
        </authorList>
    </citation>
    <scope>NUCLEOTIDE SEQUENCE [LARGE SCALE GENOMIC DNA]</scope>
    <source>
        <strain evidence="2 3">PV-1</strain>
    </source>
</reference>
<keyword evidence="1" id="KW-1133">Transmembrane helix</keyword>
<dbReference type="AlphaFoldDB" id="Q0F356"/>
<sequence length="99" mass="10438">MKQMQKMLPMMGMMAVMLIVTTTEAYAGTTGLVFQTAYNTLVGWVQGYGGKIFAVLSFFIGLGVAAWTKSLLPPLLGIGIAFLVAYGVAIIQGVATATI</sequence>
<organism evidence="2 3">
    <name type="scientific">Mariprofundus ferrooxydans PV-1</name>
    <dbReference type="NCBI Taxonomy" id="314345"/>
    <lineage>
        <taxon>Bacteria</taxon>
        <taxon>Pseudomonadati</taxon>
        <taxon>Pseudomonadota</taxon>
        <taxon>Candidatius Mariprofundia</taxon>
        <taxon>Mariprofundales</taxon>
        <taxon>Mariprofundaceae</taxon>
        <taxon>Mariprofundus</taxon>
    </lineage>
</organism>
<keyword evidence="3" id="KW-1185">Reference proteome</keyword>
<feature type="transmembrane region" description="Helical" evidence="1">
    <location>
        <begin position="75"/>
        <end position="95"/>
    </location>
</feature>
<accession>Q0F356</accession>
<dbReference type="Proteomes" id="UP000005297">
    <property type="component" value="Unassembled WGS sequence"/>
</dbReference>
<keyword evidence="1" id="KW-0812">Transmembrane</keyword>
<dbReference type="InParanoid" id="Q0F356"/>